<protein>
    <submittedName>
        <fullName evidence="1">Uncharacterized protein</fullName>
    </submittedName>
</protein>
<dbReference type="EMBL" id="JBEQNB010000001">
    <property type="protein sequence ID" value="MES0832271.1"/>
    <property type="molecule type" value="Genomic_DNA"/>
</dbReference>
<sequence length="63" mass="6903">MREVCEASGLRRVEEGDTAVPRHLAEYLDRKLDAQGSLVNAWARATLNTHLASGPGRTNSTPR</sequence>
<accession>A0ABV1ZMA7</accession>
<evidence type="ECO:0000313" key="1">
    <source>
        <dbReference type="EMBL" id="MES0832271.1"/>
    </source>
</evidence>
<comment type="caution">
    <text evidence="1">The sequence shown here is derived from an EMBL/GenBank/DDBJ whole genome shotgun (WGS) entry which is preliminary data.</text>
</comment>
<dbReference type="RefSeq" id="WP_267947296.1">
    <property type="nucleotide sequence ID" value="NZ_JBEQNA010000008.1"/>
</dbReference>
<keyword evidence="2" id="KW-1185">Reference proteome</keyword>
<evidence type="ECO:0000313" key="2">
    <source>
        <dbReference type="Proteomes" id="UP001432401"/>
    </source>
</evidence>
<reference evidence="1 2" key="1">
    <citation type="submission" date="2024-06" db="EMBL/GenBank/DDBJ databases">
        <authorList>
            <person name="Bataeva Y.V."/>
            <person name="Grigorian L.N."/>
            <person name="Solomentsev V.I."/>
        </authorList>
    </citation>
    <scope>NUCLEOTIDE SEQUENCE [LARGE SCALE GENOMIC DNA]</scope>
    <source>
        <strain evidence="2">SCPM-O-B-12605 (RCAM04882)</strain>
    </source>
</reference>
<proteinExistence type="predicted"/>
<dbReference type="Proteomes" id="UP001432401">
    <property type="component" value="Unassembled WGS sequence"/>
</dbReference>
<gene>
    <name evidence="1" type="ORF">ABUK86_00655</name>
</gene>
<organism evidence="1 2">
    <name type="scientific">Nocardiopsis tropica</name>
    <dbReference type="NCBI Taxonomy" id="109330"/>
    <lineage>
        <taxon>Bacteria</taxon>
        <taxon>Bacillati</taxon>
        <taxon>Actinomycetota</taxon>
        <taxon>Actinomycetes</taxon>
        <taxon>Streptosporangiales</taxon>
        <taxon>Nocardiopsidaceae</taxon>
        <taxon>Nocardiopsis</taxon>
    </lineage>
</organism>
<name>A0ABV1ZMA7_9ACTN</name>